<dbReference type="SUPFAM" id="SSF54292">
    <property type="entry name" value="2Fe-2S ferredoxin-like"/>
    <property type="match status" value="1"/>
</dbReference>
<dbReference type="RefSeq" id="WP_220694668.1">
    <property type="nucleotide sequence ID" value="NZ_CP080997.1"/>
</dbReference>
<dbReference type="InterPro" id="IPR012675">
    <property type="entry name" value="Beta-grasp_dom_sf"/>
</dbReference>
<sequence length="109" mass="11386">MATVTVQPSGVRFGAADGQTIMAAAEAAGYRWPTICGGNGECLVCHVEVLAHPDRLAPPSETESRAVRGISGDHGGRGDQVRLACQAAVHGDVVVRKRGVRARRQEPSA</sequence>
<dbReference type="GO" id="GO:0051536">
    <property type="term" value="F:iron-sulfur cluster binding"/>
    <property type="evidence" value="ECO:0007669"/>
    <property type="project" value="InterPro"/>
</dbReference>
<dbReference type="InterPro" id="IPR036010">
    <property type="entry name" value="2Fe-2S_ferredoxin-like_sf"/>
</dbReference>
<evidence type="ECO:0000259" key="2">
    <source>
        <dbReference type="PROSITE" id="PS51085"/>
    </source>
</evidence>
<dbReference type="CDD" id="cd00207">
    <property type="entry name" value="fer2"/>
    <property type="match status" value="1"/>
</dbReference>
<protein>
    <submittedName>
        <fullName evidence="3">(2Fe-2S)-binding protein</fullName>
    </submittedName>
</protein>
<gene>
    <name evidence="3" type="ORF">K3U94_18595</name>
</gene>
<dbReference type="KEGG" id="mher:K3U94_18595"/>
<name>A0A9X7ZEJ8_9MYCO</name>
<proteinExistence type="predicted"/>
<accession>A0A9X7ZEJ8</accession>
<feature type="domain" description="2Fe-2S ferredoxin-type" evidence="2">
    <location>
        <begin position="2"/>
        <end position="101"/>
    </location>
</feature>
<dbReference type="Proteomes" id="UP000825008">
    <property type="component" value="Chromosome"/>
</dbReference>
<dbReference type="InterPro" id="IPR001041">
    <property type="entry name" value="2Fe-2S_ferredoxin-type"/>
</dbReference>
<evidence type="ECO:0000256" key="1">
    <source>
        <dbReference type="SAM" id="MobiDB-lite"/>
    </source>
</evidence>
<dbReference type="PROSITE" id="PS51085">
    <property type="entry name" value="2FE2S_FER_2"/>
    <property type="match status" value="1"/>
</dbReference>
<reference evidence="3" key="1">
    <citation type="submission" date="2021-08" db="EMBL/GenBank/DDBJ databases">
        <title>Whole genome sequencing of non-tuberculosis mycobacteria type-strains.</title>
        <authorList>
            <person name="Igarashi Y."/>
            <person name="Osugi A."/>
            <person name="Mitarai S."/>
        </authorList>
    </citation>
    <scope>NUCLEOTIDE SEQUENCE</scope>
    <source>
        <strain evidence="3">JCM 30995</strain>
    </source>
</reference>
<dbReference type="AlphaFoldDB" id="A0A9X7ZEJ8"/>
<dbReference type="EMBL" id="CP080997">
    <property type="protein sequence ID" value="QZA06964.1"/>
    <property type="molecule type" value="Genomic_DNA"/>
</dbReference>
<dbReference type="Pfam" id="PF00111">
    <property type="entry name" value="Fer2"/>
    <property type="match status" value="1"/>
</dbReference>
<evidence type="ECO:0000313" key="4">
    <source>
        <dbReference type="Proteomes" id="UP000825008"/>
    </source>
</evidence>
<evidence type="ECO:0000313" key="3">
    <source>
        <dbReference type="EMBL" id="QZA06964.1"/>
    </source>
</evidence>
<organism evidence="3 4">
    <name type="scientific">Mycolicibacter heraklionensis</name>
    <dbReference type="NCBI Taxonomy" id="512402"/>
    <lineage>
        <taxon>Bacteria</taxon>
        <taxon>Bacillati</taxon>
        <taxon>Actinomycetota</taxon>
        <taxon>Actinomycetes</taxon>
        <taxon>Mycobacteriales</taxon>
        <taxon>Mycobacteriaceae</taxon>
        <taxon>Mycolicibacter</taxon>
    </lineage>
</organism>
<feature type="region of interest" description="Disordered" evidence="1">
    <location>
        <begin position="56"/>
        <end position="75"/>
    </location>
</feature>
<dbReference type="Gene3D" id="3.10.20.30">
    <property type="match status" value="1"/>
</dbReference>